<dbReference type="EMBL" id="QEQK01000020">
    <property type="protein sequence ID" value="PWN54679.1"/>
    <property type="molecule type" value="Genomic_DNA"/>
</dbReference>
<keyword evidence="2" id="KW-0732">Signal</keyword>
<feature type="compositionally biased region" description="Polar residues" evidence="1">
    <location>
        <begin position="325"/>
        <end position="340"/>
    </location>
</feature>
<evidence type="ECO:0000313" key="5">
    <source>
        <dbReference type="EMBL" id="PWN54679.1"/>
    </source>
</evidence>
<dbReference type="OrthoDB" id="327733at2"/>
<dbReference type="CDD" id="cd07389">
    <property type="entry name" value="MPP_PhoD"/>
    <property type="match status" value="1"/>
</dbReference>
<dbReference type="PROSITE" id="PS51257">
    <property type="entry name" value="PROKAR_LIPOPROTEIN"/>
    <property type="match status" value="1"/>
</dbReference>
<dbReference type="InterPro" id="IPR038607">
    <property type="entry name" value="PhoD-like_sf"/>
</dbReference>
<dbReference type="Gene3D" id="2.60.40.380">
    <property type="entry name" value="Purple acid phosphatase-like, N-terminal"/>
    <property type="match status" value="1"/>
</dbReference>
<dbReference type="InterPro" id="IPR052900">
    <property type="entry name" value="Phospholipid_Metab_Enz"/>
</dbReference>
<gene>
    <name evidence="5" type="ORF">DEH80_16370</name>
</gene>
<dbReference type="InterPro" id="IPR032093">
    <property type="entry name" value="PhoD_N"/>
</dbReference>
<feature type="domain" description="Phospholipase D N-terminal" evidence="4">
    <location>
        <begin position="58"/>
        <end position="153"/>
    </location>
</feature>
<dbReference type="Gene3D" id="3.60.21.70">
    <property type="entry name" value="PhoD-like phosphatase"/>
    <property type="match status" value="1"/>
</dbReference>
<dbReference type="RefSeq" id="WP_109721600.1">
    <property type="nucleotide sequence ID" value="NZ_QEQK01000020.1"/>
</dbReference>
<dbReference type="SUPFAM" id="SSF56300">
    <property type="entry name" value="Metallo-dependent phosphatases"/>
    <property type="match status" value="1"/>
</dbReference>
<keyword evidence="6" id="KW-1185">Reference proteome</keyword>
<evidence type="ECO:0000259" key="4">
    <source>
        <dbReference type="Pfam" id="PF16655"/>
    </source>
</evidence>
<feature type="domain" description="PhoD-like phosphatase metallophosphatase" evidence="3">
    <location>
        <begin position="164"/>
        <end position="543"/>
    </location>
</feature>
<dbReference type="InterPro" id="IPR018946">
    <property type="entry name" value="PhoD-like_MPP"/>
</dbReference>
<dbReference type="Pfam" id="PF09423">
    <property type="entry name" value="PhoD"/>
    <property type="match status" value="1"/>
</dbReference>
<feature type="chain" id="PRO_5016657493" description="Alkaline phosphatase" evidence="2">
    <location>
        <begin position="34"/>
        <end position="584"/>
    </location>
</feature>
<dbReference type="PANTHER" id="PTHR43606:SF2">
    <property type="entry name" value="ALKALINE PHOSPHATASE FAMILY PROTEIN (AFU_ORTHOLOGUE AFUA_5G03860)"/>
    <property type="match status" value="1"/>
</dbReference>
<evidence type="ECO:0000256" key="2">
    <source>
        <dbReference type="SAM" id="SignalP"/>
    </source>
</evidence>
<protein>
    <recommendedName>
        <fullName evidence="7">Alkaline phosphatase</fullName>
    </recommendedName>
</protein>
<comment type="caution">
    <text evidence="5">The sequence shown here is derived from an EMBL/GenBank/DDBJ whole genome shotgun (WGS) entry which is preliminary data.</text>
</comment>
<evidence type="ECO:0000259" key="3">
    <source>
        <dbReference type="Pfam" id="PF09423"/>
    </source>
</evidence>
<feature type="region of interest" description="Disordered" evidence="1">
    <location>
        <begin position="325"/>
        <end position="344"/>
    </location>
</feature>
<evidence type="ECO:0000313" key="6">
    <source>
        <dbReference type="Proteomes" id="UP000251800"/>
    </source>
</evidence>
<organism evidence="5 6">
    <name type="scientific">Abyssibacter profundi</name>
    <dbReference type="NCBI Taxonomy" id="2182787"/>
    <lineage>
        <taxon>Bacteria</taxon>
        <taxon>Pseudomonadati</taxon>
        <taxon>Pseudomonadota</taxon>
        <taxon>Gammaproteobacteria</taxon>
        <taxon>Chromatiales</taxon>
        <taxon>Oceanococcaceae</taxon>
        <taxon>Abyssibacter</taxon>
    </lineage>
</organism>
<evidence type="ECO:0000256" key="1">
    <source>
        <dbReference type="SAM" id="MobiDB-lite"/>
    </source>
</evidence>
<sequence length="584" mass="63865">MSRRLRRMRRLSQRALSRRRFLVGAACAPVVFAGCAQDSSEPRPPVEGPKASHASFEHGVASGDPLADRVVLWTRVSGLTTDTPVEWVLASDPAMTNVLRTSGDGLDAAASAWARAESDYTVKLDVTGLSAATTYYFQFRVGAVTSPVGRTRTAPAPGAERARFALVSCSNYSTGYFNAYKVLARRDIDAVIHVGDYFYEYGNSSDLGRDHFPPHEIVTLSDYRQRHAQYRTDPDLQAMTAAHPLIAVWDDHESTNNSWADGAQNHQPDTEGDWPERRAAATRAYAEWLPIRLPEPDNPLRIWRHLPFGDLVDLLMLDTRLQRNAPETDTSATGTESADPSRTMLGEPQKAWLLDRMRASKAAGTRWRVLGQQTMMSPHRNNPDPRYSPLPYLPPEVAEEMGLRPGGGNEGGDNWGAYQFERDQLMQIWRSEGIVDNIVLTGDIHTGWASDVVEDPYTPFNPLTAELTGVPGYNPLTGDGSVAVEFTCMSVTSNNLADSPGGAVLAPLYNAAVVAANPNVAFHHAGAHGFVELEITPESATGTFWNVGTVLVPFSDTDDAEVIGRFGTSHSSVGRPNHLSPRLS</sequence>
<reference evidence="5 6" key="1">
    <citation type="submission" date="2018-05" db="EMBL/GenBank/DDBJ databases">
        <title>Abyssibacter profundi OUC007T gen. nov., sp. nov, a marine bacterium isolated from seawater of the Mariana Trench.</title>
        <authorList>
            <person name="Zhou S."/>
        </authorList>
    </citation>
    <scope>NUCLEOTIDE SEQUENCE [LARGE SCALE GENOMIC DNA]</scope>
    <source>
        <strain evidence="5 6">OUC007</strain>
    </source>
</reference>
<dbReference type="AlphaFoldDB" id="A0A383XPX5"/>
<dbReference type="PANTHER" id="PTHR43606">
    <property type="entry name" value="PHOSPHATASE, PUTATIVE (AFU_ORTHOLOGUE AFUA_6G08710)-RELATED"/>
    <property type="match status" value="1"/>
</dbReference>
<dbReference type="InterPro" id="IPR029052">
    <property type="entry name" value="Metallo-depent_PP-like"/>
</dbReference>
<feature type="signal peptide" evidence="2">
    <location>
        <begin position="1"/>
        <end position="33"/>
    </location>
</feature>
<dbReference type="Proteomes" id="UP000251800">
    <property type="component" value="Unassembled WGS sequence"/>
</dbReference>
<evidence type="ECO:0008006" key="7">
    <source>
        <dbReference type="Google" id="ProtNLM"/>
    </source>
</evidence>
<accession>A0A383XPX5</accession>
<feature type="region of interest" description="Disordered" evidence="1">
    <location>
        <begin position="37"/>
        <end position="58"/>
    </location>
</feature>
<proteinExistence type="predicted"/>
<dbReference type="Pfam" id="PF16655">
    <property type="entry name" value="PhoD_N"/>
    <property type="match status" value="1"/>
</dbReference>
<name>A0A383XPX5_9GAMM</name>